<dbReference type="OrthoDB" id="539213at2759"/>
<name>A0A8J4C8N6_9CHLO</name>
<dbReference type="SUPFAM" id="SSF48403">
    <property type="entry name" value="Ankyrin repeat"/>
    <property type="match status" value="1"/>
</dbReference>
<reference evidence="1" key="1">
    <citation type="journal article" date="2021" name="Proc. Natl. Acad. Sci. U.S.A.">
        <title>Three genomes in the algal genus Volvox reveal the fate of a haploid sex-determining region after a transition to homothallism.</title>
        <authorList>
            <person name="Yamamoto K."/>
            <person name="Hamaji T."/>
            <person name="Kawai-Toyooka H."/>
            <person name="Matsuzaki R."/>
            <person name="Takahashi F."/>
            <person name="Nishimura Y."/>
            <person name="Kawachi M."/>
            <person name="Noguchi H."/>
            <person name="Minakuchi Y."/>
            <person name="Umen J.G."/>
            <person name="Toyoda A."/>
            <person name="Nozaki H."/>
        </authorList>
    </citation>
    <scope>NUCLEOTIDE SEQUENCE</scope>
    <source>
        <strain evidence="1">NIES-3785</strain>
    </source>
</reference>
<dbReference type="EMBL" id="BNCQ01000007">
    <property type="protein sequence ID" value="GIL99950.1"/>
    <property type="molecule type" value="Genomic_DNA"/>
</dbReference>
<gene>
    <name evidence="1" type="ORF">Vretimale_4987</name>
</gene>
<dbReference type="PANTHER" id="PTHR47317:SF1">
    <property type="entry name" value="PROTEIN LHCP TRANSLOCATION DEFECT"/>
    <property type="match status" value="1"/>
</dbReference>
<proteinExistence type="predicted"/>
<dbReference type="InterPro" id="IPR036770">
    <property type="entry name" value="Ankyrin_rpt-contain_sf"/>
</dbReference>
<dbReference type="PANTHER" id="PTHR47317">
    <property type="entry name" value="PROTEIN LHCP TRANSLOCATION DEFECT"/>
    <property type="match status" value="1"/>
</dbReference>
<dbReference type="GO" id="GO:0090391">
    <property type="term" value="P:granum assembly"/>
    <property type="evidence" value="ECO:0007669"/>
    <property type="project" value="InterPro"/>
</dbReference>
<dbReference type="InterPro" id="IPR044242">
    <property type="entry name" value="LTD-like"/>
</dbReference>
<accession>A0A8J4C8N6</accession>
<evidence type="ECO:0000313" key="1">
    <source>
        <dbReference type="EMBL" id="GIL99950.1"/>
    </source>
</evidence>
<dbReference type="GO" id="GO:0009570">
    <property type="term" value="C:chloroplast stroma"/>
    <property type="evidence" value="ECO:0007669"/>
    <property type="project" value="InterPro"/>
</dbReference>
<dbReference type="AlphaFoldDB" id="A0A8J4C8N6"/>
<dbReference type="GO" id="GO:0006886">
    <property type="term" value="P:intracellular protein transport"/>
    <property type="evidence" value="ECO:0007669"/>
    <property type="project" value="InterPro"/>
</dbReference>
<dbReference type="Proteomes" id="UP000722791">
    <property type="component" value="Unassembled WGS sequence"/>
</dbReference>
<dbReference type="Gene3D" id="1.25.40.20">
    <property type="entry name" value="Ankyrin repeat-containing domain"/>
    <property type="match status" value="1"/>
</dbReference>
<evidence type="ECO:0000313" key="2">
    <source>
        <dbReference type="Proteomes" id="UP000722791"/>
    </source>
</evidence>
<organism evidence="1 2">
    <name type="scientific">Volvox reticuliferus</name>
    <dbReference type="NCBI Taxonomy" id="1737510"/>
    <lineage>
        <taxon>Eukaryota</taxon>
        <taxon>Viridiplantae</taxon>
        <taxon>Chlorophyta</taxon>
        <taxon>core chlorophytes</taxon>
        <taxon>Chlorophyceae</taxon>
        <taxon>CS clade</taxon>
        <taxon>Chlamydomonadales</taxon>
        <taxon>Volvocaceae</taxon>
        <taxon>Volvox</taxon>
    </lineage>
</organism>
<protein>
    <submittedName>
        <fullName evidence="1">Uncharacterized protein</fullName>
    </submittedName>
</protein>
<dbReference type="GO" id="GO:0009941">
    <property type="term" value="C:chloroplast envelope"/>
    <property type="evidence" value="ECO:0007669"/>
    <property type="project" value="TreeGrafter"/>
</dbReference>
<sequence>MRSVVLASCAAPTIISRASTRPSRHCSSVAVRPFTSSQRAQAPPRNVTANFFRFGNNGFKAEDAGIVGSQGRDDYTYDDVEQYFNYMGFLATEGTYDRMEAMLKSGLHCIDIILLLACSENDTPKVQEILKAGADPTVRGIDGKAPLELATKPELVKLLKESLATKKGVAV</sequence>
<comment type="caution">
    <text evidence="1">The sequence shown here is derived from an EMBL/GenBank/DDBJ whole genome shotgun (WGS) entry which is preliminary data.</text>
</comment>